<gene>
    <name evidence="2" type="ORF">IT774_10060</name>
</gene>
<dbReference type="AlphaFoldDB" id="A0A7S9HBY3"/>
<name>A0A7S9HBY3_9ALTE</name>
<dbReference type="Pfam" id="PF04101">
    <property type="entry name" value="Glyco_tran_28_C"/>
    <property type="match status" value="1"/>
</dbReference>
<dbReference type="PANTHER" id="PTHR21015">
    <property type="entry name" value="UDP-N-ACETYLGLUCOSAMINE--N-ACETYLMURAMYL-(PENTAPEPTIDE) PYROPHOSPHORYL-UNDECAPRENOL N-ACETYLGLUCOSAMINE TRANSFERASE 1"/>
    <property type="match status" value="1"/>
</dbReference>
<dbReference type="SUPFAM" id="SSF53756">
    <property type="entry name" value="UDP-Glycosyltransferase/glycogen phosphorylase"/>
    <property type="match status" value="1"/>
</dbReference>
<keyword evidence="3" id="KW-1185">Reference proteome</keyword>
<reference evidence="2 3" key="1">
    <citation type="submission" date="2020-11" db="EMBL/GenBank/DDBJ databases">
        <title>Complete genome sequence for Salinimonas sp. strain G2-b.</title>
        <authorList>
            <person name="Park S.-J."/>
        </authorList>
    </citation>
    <scope>NUCLEOTIDE SEQUENCE [LARGE SCALE GENOMIC DNA]</scope>
    <source>
        <strain evidence="2 3">G2-b</strain>
    </source>
</reference>
<dbReference type="GO" id="GO:0016758">
    <property type="term" value="F:hexosyltransferase activity"/>
    <property type="evidence" value="ECO:0007669"/>
    <property type="project" value="InterPro"/>
</dbReference>
<proteinExistence type="predicted"/>
<dbReference type="RefSeq" id="WP_195809673.1">
    <property type="nucleotide sequence ID" value="NZ_CP064795.1"/>
</dbReference>
<accession>A0A7S9HBY3</accession>
<dbReference type="KEGG" id="smaa:IT774_10060"/>
<evidence type="ECO:0000313" key="2">
    <source>
        <dbReference type="EMBL" id="QPG04580.1"/>
    </source>
</evidence>
<dbReference type="Proteomes" id="UP000595095">
    <property type="component" value="Chromosome"/>
</dbReference>
<dbReference type="PANTHER" id="PTHR21015:SF22">
    <property type="entry name" value="GLYCOSYLTRANSFERASE"/>
    <property type="match status" value="1"/>
</dbReference>
<dbReference type="EMBL" id="CP064795">
    <property type="protein sequence ID" value="QPG04580.1"/>
    <property type="molecule type" value="Genomic_DNA"/>
</dbReference>
<dbReference type="InterPro" id="IPR007235">
    <property type="entry name" value="Glyco_trans_28_C"/>
</dbReference>
<protein>
    <recommendedName>
        <fullName evidence="1">Glycosyl transferase family 28 C-terminal domain-containing protein</fullName>
    </recommendedName>
</protein>
<feature type="domain" description="Glycosyl transferase family 28 C-terminal" evidence="1">
    <location>
        <begin position="244"/>
        <end position="333"/>
    </location>
</feature>
<dbReference type="Gene3D" id="3.40.50.2000">
    <property type="entry name" value="Glycogen Phosphorylase B"/>
    <property type="match status" value="1"/>
</dbReference>
<sequence length="345" mass="38211">MPTFTNTLLYYVHHQGAGHIQRAKSLVPALEEQFTVVFVVGSPQMQTQLQQEFAHLACECLPSKWTDSTESVERTFDSAFEGVPCTRAATQRALTFINLLSAYQARLFISDVSAELTILARGAGVPVIMQRHSGNTDEDPTQIFAYECAEALYAPYPKHIEDPQFAFADKTRFLGFFSELSTNRQDVVRRGITLVTSSGEGVDALLPVLEQLQLPIWVVGCDGTNTSQITFLGRVDDISVHLPTDIVVCSGGNNLLSELLLLGKKLIVVPQPRPYDEQDYKAMQLAEHGYAIHMPRQQISQPAQWQQALQQASSIDTSRVNALANPHAAEQFAALIKDLLCLHSR</sequence>
<evidence type="ECO:0000313" key="3">
    <source>
        <dbReference type="Proteomes" id="UP000595095"/>
    </source>
</evidence>
<organism evidence="2 3">
    <name type="scientific">Salinimonas marina</name>
    <dbReference type="NCBI Taxonomy" id="2785918"/>
    <lineage>
        <taxon>Bacteria</taxon>
        <taxon>Pseudomonadati</taxon>
        <taxon>Pseudomonadota</taxon>
        <taxon>Gammaproteobacteria</taxon>
        <taxon>Alteromonadales</taxon>
        <taxon>Alteromonadaceae</taxon>
        <taxon>Alteromonas/Salinimonas group</taxon>
        <taxon>Salinimonas</taxon>
    </lineage>
</organism>
<evidence type="ECO:0000259" key="1">
    <source>
        <dbReference type="Pfam" id="PF04101"/>
    </source>
</evidence>